<dbReference type="Pfam" id="PF00561">
    <property type="entry name" value="Abhydrolase_1"/>
    <property type="match status" value="1"/>
</dbReference>
<dbReference type="SUPFAM" id="SSF53474">
    <property type="entry name" value="alpha/beta-Hydrolases"/>
    <property type="match status" value="1"/>
</dbReference>
<dbReference type="PANTHER" id="PTHR32268">
    <property type="entry name" value="HOMOSERINE O-ACETYLTRANSFERASE"/>
    <property type="match status" value="1"/>
</dbReference>
<evidence type="ECO:0000256" key="2">
    <source>
        <dbReference type="SAM" id="SignalP"/>
    </source>
</evidence>
<keyword evidence="2" id="KW-0732">Signal</keyword>
<protein>
    <submittedName>
        <fullName evidence="4">Alpha/beta fold hydrolase</fullName>
    </submittedName>
</protein>
<evidence type="ECO:0000313" key="4">
    <source>
        <dbReference type="EMBL" id="MDN3573808.1"/>
    </source>
</evidence>
<keyword evidence="1" id="KW-0808">Transferase</keyword>
<reference evidence="5" key="1">
    <citation type="journal article" date="2019" name="Int. J. Syst. Evol. Microbiol.">
        <title>The Global Catalogue of Microorganisms (GCM) 10K type strain sequencing project: providing services to taxonomists for standard genome sequencing and annotation.</title>
        <authorList>
            <consortium name="The Broad Institute Genomics Platform"/>
            <consortium name="The Broad Institute Genome Sequencing Center for Infectious Disease"/>
            <person name="Wu L."/>
            <person name="Ma J."/>
        </authorList>
    </citation>
    <scope>NUCLEOTIDE SEQUENCE [LARGE SCALE GENOMIC DNA]</scope>
    <source>
        <strain evidence="5">CECT 7806</strain>
    </source>
</reference>
<dbReference type="Proteomes" id="UP001244297">
    <property type="component" value="Unassembled WGS sequence"/>
</dbReference>
<keyword evidence="4" id="KW-0378">Hydrolase</keyword>
<evidence type="ECO:0000313" key="5">
    <source>
        <dbReference type="Proteomes" id="UP001244297"/>
    </source>
</evidence>
<accession>A0ABT8AWY7</accession>
<dbReference type="EMBL" id="JAUFPT010000083">
    <property type="protein sequence ID" value="MDN3573808.1"/>
    <property type="molecule type" value="Genomic_DNA"/>
</dbReference>
<dbReference type="GO" id="GO:0016787">
    <property type="term" value="F:hydrolase activity"/>
    <property type="evidence" value="ECO:0007669"/>
    <property type="project" value="UniProtKB-KW"/>
</dbReference>
<dbReference type="PIRSF" id="PIRSF000443">
    <property type="entry name" value="Homoser_Ac_trans"/>
    <property type="match status" value="1"/>
</dbReference>
<feature type="signal peptide" evidence="2">
    <location>
        <begin position="1"/>
        <end position="30"/>
    </location>
</feature>
<dbReference type="InterPro" id="IPR000073">
    <property type="entry name" value="AB_hydrolase_1"/>
</dbReference>
<feature type="chain" id="PRO_5047413560" evidence="2">
    <location>
        <begin position="31"/>
        <end position="373"/>
    </location>
</feature>
<dbReference type="Gene3D" id="3.40.50.1820">
    <property type="entry name" value="alpha/beta hydrolase"/>
    <property type="match status" value="1"/>
</dbReference>
<feature type="domain" description="AB hydrolase-1" evidence="3">
    <location>
        <begin position="93"/>
        <end position="335"/>
    </location>
</feature>
<organism evidence="4 5">
    <name type="scientific">Methylobacterium longum</name>
    <dbReference type="NCBI Taxonomy" id="767694"/>
    <lineage>
        <taxon>Bacteria</taxon>
        <taxon>Pseudomonadati</taxon>
        <taxon>Pseudomonadota</taxon>
        <taxon>Alphaproteobacteria</taxon>
        <taxon>Hyphomicrobiales</taxon>
        <taxon>Methylobacteriaceae</taxon>
        <taxon>Methylobacterium</taxon>
    </lineage>
</organism>
<dbReference type="InterPro" id="IPR029058">
    <property type="entry name" value="AB_hydrolase_fold"/>
</dbReference>
<evidence type="ECO:0000259" key="3">
    <source>
        <dbReference type="Pfam" id="PF00561"/>
    </source>
</evidence>
<proteinExistence type="predicted"/>
<dbReference type="RefSeq" id="WP_238291211.1">
    <property type="nucleotide sequence ID" value="NZ_BPQS01000034.1"/>
</dbReference>
<gene>
    <name evidence="4" type="ORF">QWZ18_24725</name>
</gene>
<name>A0ABT8AWY7_9HYPH</name>
<sequence>MRAHRATAGRLGWSLAVCLLAAGLSPSAAHGPNDPPHRLERLGDLPLESGETIRDFSISYVTHGTLNADKSNAILMTTAIGGNHHRIDFLIGPGKALDTDRYFVVATDAIGNGLSTSPSTSASQHGTAFPHFTIRDMVESQKRLLDRLGITHLVAVAGASMGGMQALQWGVSHPGFMDALVALTPMARTAPWSIAVNEATRRALMLDPAFKDGAYDRQPEQGWRLRADILQVLAARTPEALRGIAPQPLDILPWMRAQEEAVLKSGFDANDWIAQTWAYDRHDIGQTPGFGGDVRKALAAIKARTLILTGGSLDLYNPVEEAREAGAYIPQASVVAVPSVQGHTTATATKAADVDYMNRTVRDFLDAGAPRGR</sequence>
<dbReference type="InterPro" id="IPR008220">
    <property type="entry name" value="HAT_MetX-like"/>
</dbReference>
<evidence type="ECO:0000256" key="1">
    <source>
        <dbReference type="ARBA" id="ARBA00022679"/>
    </source>
</evidence>
<comment type="caution">
    <text evidence="4">The sequence shown here is derived from an EMBL/GenBank/DDBJ whole genome shotgun (WGS) entry which is preliminary data.</text>
</comment>
<dbReference type="PANTHER" id="PTHR32268:SF11">
    <property type="entry name" value="HOMOSERINE O-ACETYLTRANSFERASE"/>
    <property type="match status" value="1"/>
</dbReference>
<keyword evidence="5" id="KW-1185">Reference proteome</keyword>